<dbReference type="Pfam" id="PF00725">
    <property type="entry name" value="3HCDH"/>
    <property type="match status" value="2"/>
</dbReference>
<dbReference type="SUPFAM" id="SSF48179">
    <property type="entry name" value="6-phosphogluconate dehydrogenase C-terminal domain-like"/>
    <property type="match status" value="2"/>
</dbReference>
<evidence type="ECO:0000256" key="2">
    <source>
        <dbReference type="ARBA" id="ARBA00022832"/>
    </source>
</evidence>
<dbReference type="AlphaFoldDB" id="A0A178HNZ5"/>
<evidence type="ECO:0000256" key="4">
    <source>
        <dbReference type="ARBA" id="ARBA00023002"/>
    </source>
</evidence>
<evidence type="ECO:0000259" key="8">
    <source>
        <dbReference type="Pfam" id="PF00725"/>
    </source>
</evidence>
<proteinExistence type="predicted"/>
<dbReference type="GO" id="GO:0070403">
    <property type="term" value="F:NAD+ binding"/>
    <property type="evidence" value="ECO:0007669"/>
    <property type="project" value="InterPro"/>
</dbReference>
<dbReference type="PANTHER" id="PTHR48075:SF7">
    <property type="entry name" value="3-HYDROXYACYL-COA DEHYDROGENASE-RELATED"/>
    <property type="match status" value="1"/>
</dbReference>
<dbReference type="UniPathway" id="UPA00659"/>
<dbReference type="Pfam" id="PF00378">
    <property type="entry name" value="ECH_1"/>
    <property type="match status" value="1"/>
</dbReference>
<evidence type="ECO:0000256" key="1">
    <source>
        <dbReference type="ARBA" id="ARBA00005005"/>
    </source>
</evidence>
<feature type="domain" description="3-hydroxyacyl-CoA dehydrogenase C-terminal" evidence="8">
    <location>
        <begin position="332"/>
        <end position="391"/>
    </location>
</feature>
<dbReference type="InterPro" id="IPR036291">
    <property type="entry name" value="NAD(P)-bd_dom_sf"/>
</dbReference>
<protein>
    <submittedName>
        <fullName evidence="10">3-hydroxyacyl-CoA dehydrogenase</fullName>
    </submittedName>
</protein>
<dbReference type="InterPro" id="IPR001753">
    <property type="entry name" value="Enoyl-CoA_hydra/iso"/>
</dbReference>
<keyword evidence="4" id="KW-0560">Oxidoreductase</keyword>
<dbReference type="PANTHER" id="PTHR48075">
    <property type="entry name" value="3-HYDROXYACYL-COA DEHYDROGENASE FAMILY PROTEIN"/>
    <property type="match status" value="1"/>
</dbReference>
<dbReference type="Gene3D" id="3.40.50.720">
    <property type="entry name" value="NAD(P)-binding Rossmann-like Domain"/>
    <property type="match status" value="1"/>
</dbReference>
<reference evidence="10 11" key="1">
    <citation type="submission" date="2016-03" db="EMBL/GenBank/DDBJ databases">
        <title>Genome sequencing of Devosia sp. S37.</title>
        <authorList>
            <person name="Mohd Nor M."/>
        </authorList>
    </citation>
    <scope>NUCLEOTIDE SEQUENCE [LARGE SCALE GENOMIC DNA]</scope>
    <source>
        <strain evidence="10 11">S37</strain>
    </source>
</reference>
<feature type="domain" description="3-hydroxyacyl-CoA dehydrogenase C-terminal" evidence="8">
    <location>
        <begin position="182"/>
        <end position="283"/>
    </location>
</feature>
<keyword evidence="3" id="KW-0442">Lipid degradation</keyword>
<dbReference type="InterPro" id="IPR006108">
    <property type="entry name" value="3HC_DH_C"/>
</dbReference>
<dbReference type="OrthoDB" id="5389341at2"/>
<evidence type="ECO:0000256" key="7">
    <source>
        <dbReference type="ARBA" id="ARBA00049556"/>
    </source>
</evidence>
<comment type="pathway">
    <text evidence="1">Lipid metabolism; fatty acid beta-oxidation.</text>
</comment>
<gene>
    <name evidence="10" type="ORF">A3840_15610</name>
</gene>
<evidence type="ECO:0000259" key="9">
    <source>
        <dbReference type="Pfam" id="PF02737"/>
    </source>
</evidence>
<comment type="caution">
    <text evidence="10">The sequence shown here is derived from an EMBL/GenBank/DDBJ whole genome shotgun (WGS) entry which is preliminary data.</text>
</comment>
<organism evidence="10 11">
    <name type="scientific">Devosia elaeis</name>
    <dbReference type="NCBI Taxonomy" id="1770058"/>
    <lineage>
        <taxon>Bacteria</taxon>
        <taxon>Pseudomonadati</taxon>
        <taxon>Pseudomonadota</taxon>
        <taxon>Alphaproteobacteria</taxon>
        <taxon>Hyphomicrobiales</taxon>
        <taxon>Devosiaceae</taxon>
        <taxon>Devosia</taxon>
    </lineage>
</organism>
<comment type="catalytic activity">
    <reaction evidence="7">
        <text>a (3S)-3-hydroxyacyl-CoA + NAD(+) = a 3-oxoacyl-CoA + NADH + H(+)</text>
        <dbReference type="Rhea" id="RHEA:22432"/>
        <dbReference type="ChEBI" id="CHEBI:15378"/>
        <dbReference type="ChEBI" id="CHEBI:57318"/>
        <dbReference type="ChEBI" id="CHEBI:57540"/>
        <dbReference type="ChEBI" id="CHEBI:57945"/>
        <dbReference type="ChEBI" id="CHEBI:90726"/>
        <dbReference type="EC" id="1.1.1.35"/>
    </reaction>
</comment>
<dbReference type="Proteomes" id="UP000078389">
    <property type="component" value="Unassembled WGS sequence"/>
</dbReference>
<keyword evidence="11" id="KW-1185">Reference proteome</keyword>
<keyword evidence="6" id="KW-0443">Lipid metabolism</keyword>
<dbReference type="InterPro" id="IPR006176">
    <property type="entry name" value="3-OHacyl-CoA_DH_NAD-bd"/>
</dbReference>
<evidence type="ECO:0000313" key="11">
    <source>
        <dbReference type="Proteomes" id="UP000078389"/>
    </source>
</evidence>
<evidence type="ECO:0000313" key="10">
    <source>
        <dbReference type="EMBL" id="OAM74563.1"/>
    </source>
</evidence>
<evidence type="ECO:0000256" key="3">
    <source>
        <dbReference type="ARBA" id="ARBA00022963"/>
    </source>
</evidence>
<name>A0A178HNZ5_9HYPH</name>
<dbReference type="GO" id="GO:0003857">
    <property type="term" value="F:(3S)-3-hydroxyacyl-CoA dehydrogenase (NAD+) activity"/>
    <property type="evidence" value="ECO:0007669"/>
    <property type="project" value="UniProtKB-EC"/>
</dbReference>
<dbReference type="Pfam" id="PF02737">
    <property type="entry name" value="3HCDH_N"/>
    <property type="match status" value="1"/>
</dbReference>
<dbReference type="STRING" id="1770058.A3840_15610"/>
<dbReference type="InterPro" id="IPR008927">
    <property type="entry name" value="6-PGluconate_DH-like_C_sf"/>
</dbReference>
<keyword evidence="5" id="KW-0520">NAD</keyword>
<dbReference type="Gene3D" id="3.90.226.10">
    <property type="entry name" value="2-enoyl-CoA Hydratase, Chain A, domain 1"/>
    <property type="match status" value="1"/>
</dbReference>
<sequence>MNAINRAAVIGAGTMGAGIAAHLANAGLDVVLLDVSADLAAAGLERQKKTGLMHPSLASRIITGSVGDDLELLADADWIVEAVAERVEVKRQLYAAIETVRKPGAIVSSNTSSLPLAQLTETVSAGFAEHFLVTHFFNPPRQMQLLELVSGPATRSDVAETIRRFADIHLGKGVIDCKDRPGFIANRIGCFWLAAAQNEALALGLSVEEADAVLGAPFGIPRTAAFGLLDLIGIDLVPQILESLQKALPAGDPIQAYEAGPAIIGGMIAAGRTGRKGGGGFYRMGADRKTLEVFDLATGAYHPAARPVPDSLAASGGDPAALMAHPARAGRYAARVMLKTMAYAAHLVPEIADDPAAVDAAMRLGYAWKQGPFELIDRCGAQWVAEALREIGEPVPALLSLAIERSGFYRLDAGELAVLQPNGPYTPMPEPSGVLTIAGLARRGEPVRMSGDHAALWDFGDGVGGIELRTKMNVLNAGALDALDELVAIAAERFAGLVIGSDGANFSVGADLGHILALAEAGNWSAAGYLIARGQSVMSAIKYAPIPIVGAVAGFALGGGCELLLHCAAIQAHAESQIGLVEPRVGLVPGWGGCKEMLLRAASARQIMRGPSAPAIAVFDLIGSATQSRSAHDARNIGFLRPDDGITMNRTRLLADAKARALSLAEGYRPPQAPALALSGPSGASALRNMLEAAQAAGTASPHDRLIGDELIKVLTGGADGDPLREMSEETVMNLEREAFIALLSTRESQDRIRHMIGTGKPLRN</sequence>
<feature type="domain" description="3-hydroxyacyl-CoA dehydrogenase NAD binding" evidence="9">
    <location>
        <begin position="7"/>
        <end position="179"/>
    </location>
</feature>
<keyword evidence="2" id="KW-0276">Fatty acid metabolism</keyword>
<evidence type="ECO:0000256" key="5">
    <source>
        <dbReference type="ARBA" id="ARBA00023027"/>
    </source>
</evidence>
<dbReference type="InterPro" id="IPR029045">
    <property type="entry name" value="ClpP/crotonase-like_dom_sf"/>
</dbReference>
<accession>A0A178HNZ5</accession>
<dbReference type="EMBL" id="LVVY01000119">
    <property type="protein sequence ID" value="OAM74563.1"/>
    <property type="molecule type" value="Genomic_DNA"/>
</dbReference>
<dbReference type="GO" id="GO:0006635">
    <property type="term" value="P:fatty acid beta-oxidation"/>
    <property type="evidence" value="ECO:0007669"/>
    <property type="project" value="UniProtKB-UniPathway"/>
</dbReference>
<dbReference type="SUPFAM" id="SSF52096">
    <property type="entry name" value="ClpP/crotonase"/>
    <property type="match status" value="1"/>
</dbReference>
<dbReference type="CDD" id="cd06558">
    <property type="entry name" value="crotonase-like"/>
    <property type="match status" value="1"/>
</dbReference>
<evidence type="ECO:0000256" key="6">
    <source>
        <dbReference type="ARBA" id="ARBA00023098"/>
    </source>
</evidence>
<dbReference type="Gene3D" id="1.10.1040.50">
    <property type="match status" value="1"/>
</dbReference>
<dbReference type="SUPFAM" id="SSF51735">
    <property type="entry name" value="NAD(P)-binding Rossmann-fold domains"/>
    <property type="match status" value="1"/>
</dbReference>